<feature type="region of interest" description="Disordered" evidence="1">
    <location>
        <begin position="154"/>
        <end position="211"/>
    </location>
</feature>
<organism evidence="3 4">
    <name type="scientific">Orbilia oligospora</name>
    <name type="common">Nematode-trapping fungus</name>
    <name type="synonym">Arthrobotrys oligospora</name>
    <dbReference type="NCBI Taxonomy" id="2813651"/>
    <lineage>
        <taxon>Eukaryota</taxon>
        <taxon>Fungi</taxon>
        <taxon>Dikarya</taxon>
        <taxon>Ascomycota</taxon>
        <taxon>Pezizomycotina</taxon>
        <taxon>Orbiliomycetes</taxon>
        <taxon>Orbiliales</taxon>
        <taxon>Orbiliaceae</taxon>
        <taxon>Orbilia</taxon>
    </lineage>
</organism>
<reference evidence="3" key="1">
    <citation type="submission" date="2019-06" db="EMBL/GenBank/DDBJ databases">
        <authorList>
            <person name="Palmer J.M."/>
        </authorList>
    </citation>
    <scope>NUCLEOTIDE SEQUENCE</scope>
    <source>
        <strain evidence="3">TWF679</strain>
    </source>
</reference>
<accession>A0A8H8UU51</accession>
<feature type="signal peptide" evidence="2">
    <location>
        <begin position="1"/>
        <end position="23"/>
    </location>
</feature>
<evidence type="ECO:0000313" key="3">
    <source>
        <dbReference type="EMBL" id="KAF3198358.1"/>
    </source>
</evidence>
<dbReference type="EMBL" id="WIWT01000135">
    <property type="protein sequence ID" value="KAF3198358.1"/>
    <property type="molecule type" value="Genomic_DNA"/>
</dbReference>
<comment type="caution">
    <text evidence="3">The sequence shown here is derived from an EMBL/GenBank/DDBJ whole genome shotgun (WGS) entry which is preliminary data.</text>
</comment>
<sequence length="988" mass="108370">MKTSLFTTIVVAVSSLLVTPGLGLPVMNDLEGLGYQQQQEGGVLPDIWGCSSQVESLLAMGRWEGQAEKILREQKAYLADNREKLSSCVEFEEGSVEEFSYARNVTLRSNSLNIEKFGGVKMWVDGNIKWQQLLAGIAILKGYHVSANGDDVTNANPGGNGDGNGNGGGITPTWGQSPGRGFTFPSPPFTPQTGMQNTLDTSRTSYSGMANSLASGRGNSFLLPPNVNPLLSQPGRILSSYRPRNYDNSYSIHRSNSNSPDNSGYDSPDGEDLPETEPDELLYPRIGQRTSLFSDNPSRMLEKGLFDRGPMTPVMTLGTAIKALGIKEPEENIKNIWPLIDLQKTPPTSGANTPRYDLISGQTTPRYGHSGQNTPRYDMSGGFTSRHDSRRTSRYGSPLARDRFTIADPISVASMEDDEGNVEDEEELAVNVPVFGRATDYPGLEFTGPKKVNPIDVDTGTIFMSATTEKDIPAEPGIPSLQSIPQDTTDPLYAKAFVITPGGASSAATKINAIVSEKKDYLGNPQMILVAQYRDVNPNPSKWIVDKANGGVLRLAGTPYFVYLCHRPSEKVPFLIGNWNEFNKVSKSCFGENTGSFYYMGWEVVPSTPKAGLPATAAEAEVQFNNPKLKSLNKEGVFNIRFPPGDKDYLWDTAKDGRIRLPRYVQVTTLPSSKVKQVVGTAMSEDRRFWMYVGNVIPTGNDVPKGWTVAEVLAGDPIQIQASVPRKYPMSWFLTEIDPKRYTFGPERKYGAEVAMASLEGFPKPGVWSYNVTRNRIYKLGTKRFIYTCRSEDKGGAFLLSGLYAEALKDCGKKDWIHPIHPKFEDHIGSHGRLSVSLGKGVVWVTPDPDFTTPGLAYNEMGVPLVGRLMTLGKPDDSGMSTKKITEAKVYRAEATIITEVFVVDNRQTFHIRTRRPSRAQPYAPDPVRPPSHTKDPANPSKFAGILNLDELSPTSTTTPIYTSPDSNLPTTSESSSRKAPPAANTRR</sequence>
<dbReference type="Proteomes" id="UP000614610">
    <property type="component" value="Unassembled WGS sequence"/>
</dbReference>
<proteinExistence type="predicted"/>
<evidence type="ECO:0000313" key="4">
    <source>
        <dbReference type="Proteomes" id="UP000614610"/>
    </source>
</evidence>
<dbReference type="AlphaFoldDB" id="A0A8H8UU51"/>
<feature type="compositionally biased region" description="Acidic residues" evidence="1">
    <location>
        <begin position="268"/>
        <end position="280"/>
    </location>
</feature>
<name>A0A8H8UU51_ORBOL</name>
<feature type="compositionally biased region" description="Low complexity" evidence="1">
    <location>
        <begin position="953"/>
        <end position="965"/>
    </location>
</feature>
<protein>
    <submittedName>
        <fullName evidence="3">Uncharacterized protein</fullName>
    </submittedName>
</protein>
<feature type="compositionally biased region" description="Polar residues" evidence="1">
    <location>
        <begin position="966"/>
        <end position="975"/>
    </location>
</feature>
<feature type="region of interest" description="Disordered" evidence="1">
    <location>
        <begin position="345"/>
        <end position="395"/>
    </location>
</feature>
<keyword evidence="2" id="KW-0732">Signal</keyword>
<evidence type="ECO:0000256" key="2">
    <source>
        <dbReference type="SAM" id="SignalP"/>
    </source>
</evidence>
<gene>
    <name evidence="3" type="ORF">TWF679_002093</name>
</gene>
<evidence type="ECO:0000256" key="1">
    <source>
        <dbReference type="SAM" id="MobiDB-lite"/>
    </source>
</evidence>
<feature type="region of interest" description="Disordered" evidence="1">
    <location>
        <begin position="248"/>
        <end position="281"/>
    </location>
</feature>
<feature type="compositionally biased region" description="Polar residues" evidence="1">
    <location>
        <begin position="248"/>
        <end position="265"/>
    </location>
</feature>
<feature type="region of interest" description="Disordered" evidence="1">
    <location>
        <begin position="913"/>
        <end position="988"/>
    </location>
</feature>
<dbReference type="OrthoDB" id="5340595at2759"/>
<feature type="compositionally biased region" description="Gly residues" evidence="1">
    <location>
        <begin position="158"/>
        <end position="170"/>
    </location>
</feature>
<feature type="compositionally biased region" description="Polar residues" evidence="1">
    <location>
        <begin position="195"/>
        <end position="211"/>
    </location>
</feature>
<feature type="compositionally biased region" description="Polar residues" evidence="1">
    <location>
        <begin position="360"/>
        <end position="375"/>
    </location>
</feature>
<feature type="chain" id="PRO_5034553058" evidence="2">
    <location>
        <begin position="24"/>
        <end position="988"/>
    </location>
</feature>